<dbReference type="InterPro" id="IPR028994">
    <property type="entry name" value="Integrin_alpha_N"/>
</dbReference>
<proteinExistence type="predicted"/>
<evidence type="ECO:0000256" key="1">
    <source>
        <dbReference type="SAM" id="SignalP"/>
    </source>
</evidence>
<dbReference type="Proteomes" id="UP000282832">
    <property type="component" value="Unassembled WGS sequence"/>
</dbReference>
<keyword evidence="4" id="KW-1185">Reference proteome</keyword>
<dbReference type="EMBL" id="SACY01000004">
    <property type="protein sequence ID" value="RVU24079.1"/>
    <property type="molecule type" value="Genomic_DNA"/>
</dbReference>
<evidence type="ECO:0000259" key="2">
    <source>
        <dbReference type="Pfam" id="PF18962"/>
    </source>
</evidence>
<sequence length="837" mass="94662">MKSIINYQLFLGLFLFSTVSIFAQDQDQSVNLSLGSSGFQINKTNKTHIWWNTNKTYKIDISDLSLKGKDLFLSIDSLNNVDFVNQWSQISKTGIEGTPNSYFTLKVNDASLSDNFIPKLSVFSKLEKSIKFDIWFGPETIKYKNGKSHFYKVLNNSYYQFQEIGEGMNLLSKGVRILDPTRLKELALFTDLNADGIDDMIFGNDQIYFNGKIEQIGRGLMVPVYVQPKPGKYTNQPWTLDVSYEDVSSPNSKPASLIHNLDDYTAADLNGDKKPEIVGWGEHYHVGSKPNWDAIAKQLGLIKNVDYKGTGGQPTQYDSAFYAKRFYYYQIENDKWRSKESNIPAYTALTGVFQGAVGDADGDGDVDIVHKAQNGQLMTLINDGKGVFQTSTYSGELVKTFNSESTNRSPQTFIDQLVDIDQDGKKDLVIYYKSTQNGIPNRFVYYRNVGNNLFDLNPVDVIPYVGDFSSTNWMSYDITQAEVVDLNKDGKSEIVLVVSRDYSGEADEVKYKTQSIFKILEINKGNLVDATSIYFKNNTNVLPIMVSNEGATFSIQDINGDGKLDIVPRFMLRDPAKNDWVNPKNWAGFWNNSEDFQYFKSTSNGFEITGVGKFYDPSSKDYLFNYFEFKDLDKNGDPEVIALYSGLSQIGKKVADFQQNPINWEINSSSKIGDVKLLPIAGLDPSTIVFSFLKSQTIFDVQGNKLILNSLPKVSKDTTFIMPYKIEDIQLNRYTYGQLKITNKLVKEVVLGNQEAIKKAKIIPNPVQNNCFVEFDSSFGSEVKLEITDYLGRLLLVRNRYSPNQLIDMINLKPGVYFVKISSPNSELIEQLKLIKE</sequence>
<reference evidence="3 4" key="1">
    <citation type="submission" date="2019-01" db="EMBL/GenBank/DDBJ databases">
        <authorList>
            <person name="Chen W.-M."/>
        </authorList>
    </citation>
    <scope>NUCLEOTIDE SEQUENCE [LARGE SCALE GENOMIC DNA]</scope>
    <source>
        <strain evidence="3 4">FSY-15</strain>
    </source>
</reference>
<dbReference type="Gene3D" id="2.130.10.130">
    <property type="entry name" value="Integrin alpha, N-terminal"/>
    <property type="match status" value="1"/>
</dbReference>
<dbReference type="RefSeq" id="WP_127804605.1">
    <property type="nucleotide sequence ID" value="NZ_SACY01000004.1"/>
</dbReference>
<dbReference type="NCBIfam" id="TIGR04183">
    <property type="entry name" value="Por_Secre_tail"/>
    <property type="match status" value="1"/>
</dbReference>
<gene>
    <name evidence="3" type="ORF">EOJ36_09120</name>
</gene>
<dbReference type="PANTHER" id="PTHR46580:SF4">
    <property type="entry name" value="ATP_GTP-BINDING PROTEIN"/>
    <property type="match status" value="1"/>
</dbReference>
<dbReference type="SUPFAM" id="SSF69318">
    <property type="entry name" value="Integrin alpha N-terminal domain"/>
    <property type="match status" value="1"/>
</dbReference>
<feature type="chain" id="PRO_5019417783" evidence="1">
    <location>
        <begin position="24"/>
        <end position="837"/>
    </location>
</feature>
<dbReference type="InterPro" id="IPR026444">
    <property type="entry name" value="Secre_tail"/>
</dbReference>
<dbReference type="Pfam" id="PF18962">
    <property type="entry name" value="Por_Secre_tail"/>
    <property type="match status" value="1"/>
</dbReference>
<dbReference type="PANTHER" id="PTHR46580">
    <property type="entry name" value="SENSOR KINASE-RELATED"/>
    <property type="match status" value="1"/>
</dbReference>
<dbReference type="AlphaFoldDB" id="A0A437PPJ7"/>
<accession>A0A437PPJ7</accession>
<keyword evidence="1" id="KW-0732">Signal</keyword>
<organism evidence="3 4">
    <name type="scientific">Sandaracinomonas limnophila</name>
    <dbReference type="NCBI Taxonomy" id="1862386"/>
    <lineage>
        <taxon>Bacteria</taxon>
        <taxon>Pseudomonadati</taxon>
        <taxon>Bacteroidota</taxon>
        <taxon>Cytophagia</taxon>
        <taxon>Cytophagales</taxon>
        <taxon>Flectobacillaceae</taxon>
        <taxon>Sandaracinomonas</taxon>
    </lineage>
</organism>
<protein>
    <submittedName>
        <fullName evidence="3">T9SS type A sorting domain-containing protein</fullName>
    </submittedName>
</protein>
<evidence type="ECO:0000313" key="3">
    <source>
        <dbReference type="EMBL" id="RVU24079.1"/>
    </source>
</evidence>
<dbReference type="OrthoDB" id="9816120at2"/>
<feature type="domain" description="Secretion system C-terminal sorting" evidence="2">
    <location>
        <begin position="762"/>
        <end position="830"/>
    </location>
</feature>
<name>A0A437PPJ7_9BACT</name>
<comment type="caution">
    <text evidence="3">The sequence shown here is derived from an EMBL/GenBank/DDBJ whole genome shotgun (WGS) entry which is preliminary data.</text>
</comment>
<evidence type="ECO:0000313" key="4">
    <source>
        <dbReference type="Proteomes" id="UP000282832"/>
    </source>
</evidence>
<feature type="signal peptide" evidence="1">
    <location>
        <begin position="1"/>
        <end position="23"/>
    </location>
</feature>